<dbReference type="Proteomes" id="UP000008854">
    <property type="component" value="Unassembled WGS sequence"/>
</dbReference>
<feature type="region of interest" description="Disordered" evidence="1">
    <location>
        <begin position="267"/>
        <end position="296"/>
    </location>
</feature>
<evidence type="ECO:0000313" key="5">
    <source>
        <dbReference type="Proteomes" id="UP000008854"/>
    </source>
</evidence>
<feature type="compositionally biased region" description="Acidic residues" evidence="1">
    <location>
        <begin position="280"/>
        <end position="290"/>
    </location>
</feature>
<dbReference type="CDD" id="cd00170">
    <property type="entry name" value="SEC14"/>
    <property type="match status" value="1"/>
</dbReference>
<evidence type="ECO:0000313" key="6">
    <source>
        <dbReference type="WBParaSite" id="Smp_167520.1"/>
    </source>
</evidence>
<dbReference type="PANTHER" id="PTHR19134:SF534">
    <property type="entry name" value="LD27988P"/>
    <property type="match status" value="1"/>
</dbReference>
<feature type="domain" description="Tyrosine specific protein phosphatases" evidence="3">
    <location>
        <begin position="1068"/>
        <end position="1150"/>
    </location>
</feature>
<feature type="region of interest" description="Disordered" evidence="1">
    <location>
        <begin position="751"/>
        <end position="777"/>
    </location>
</feature>
<dbReference type="PANTHER" id="PTHR19134">
    <property type="entry name" value="RECEPTOR-TYPE TYROSINE-PROTEIN PHOSPHATASE"/>
    <property type="match status" value="1"/>
</dbReference>
<feature type="domain" description="CRAL-TRIO" evidence="4">
    <location>
        <begin position="75"/>
        <end position="229"/>
    </location>
</feature>
<dbReference type="PROSITE" id="PS50056">
    <property type="entry name" value="TYR_PHOSPHATASE_2"/>
    <property type="match status" value="1"/>
</dbReference>
<dbReference type="PROSITE" id="PS50191">
    <property type="entry name" value="CRAL_TRIO"/>
    <property type="match status" value="1"/>
</dbReference>
<evidence type="ECO:0000259" key="3">
    <source>
        <dbReference type="PROSITE" id="PS50056"/>
    </source>
</evidence>
<reference evidence="5" key="1">
    <citation type="journal article" date="2012" name="PLoS Negl. Trop. Dis.">
        <title>A systematically improved high quality genome and transcriptome of the human blood fluke Schistosoma mansoni.</title>
        <authorList>
            <person name="Protasio A.V."/>
            <person name="Tsai I.J."/>
            <person name="Babbage A."/>
            <person name="Nichol S."/>
            <person name="Hunt M."/>
            <person name="Aslett M.A."/>
            <person name="De Silva N."/>
            <person name="Velarde G.S."/>
            <person name="Anderson T.J."/>
            <person name="Clark R.C."/>
            <person name="Davidson C."/>
            <person name="Dillon G.P."/>
            <person name="Holroyd N.E."/>
            <person name="LoVerde P.T."/>
            <person name="Lloyd C."/>
            <person name="McQuillan J."/>
            <person name="Oliveira G."/>
            <person name="Otto T.D."/>
            <person name="Parker-Manuel S.J."/>
            <person name="Quail M.A."/>
            <person name="Wilson R.A."/>
            <person name="Zerlotini A."/>
            <person name="Dunne D.W."/>
            <person name="Berriman M."/>
        </authorList>
    </citation>
    <scope>NUCLEOTIDE SEQUENCE [LARGE SCALE GENOMIC DNA]</scope>
    <source>
        <strain evidence="5">Puerto Rican</strain>
    </source>
</reference>
<dbReference type="SMART" id="SM00516">
    <property type="entry name" value="SEC14"/>
    <property type="match status" value="1"/>
</dbReference>
<evidence type="ECO:0000259" key="2">
    <source>
        <dbReference type="PROSITE" id="PS50055"/>
    </source>
</evidence>
<dbReference type="InterPro" id="IPR029021">
    <property type="entry name" value="Prot-tyrosine_phosphatase-like"/>
</dbReference>
<dbReference type="Pfam" id="PF00102">
    <property type="entry name" value="Y_phosphatase"/>
    <property type="match status" value="1"/>
</dbReference>
<evidence type="ECO:0000259" key="4">
    <source>
        <dbReference type="PROSITE" id="PS50191"/>
    </source>
</evidence>
<accession>A0A3Q0KSA3</accession>
<dbReference type="InterPro" id="IPR003595">
    <property type="entry name" value="Tyr_Pase_cat"/>
</dbReference>
<dbReference type="PROSITE" id="PS50055">
    <property type="entry name" value="TYR_PHOSPHATASE_PTP"/>
    <property type="match status" value="1"/>
</dbReference>
<feature type="compositionally biased region" description="Low complexity" evidence="1">
    <location>
        <begin position="1237"/>
        <end position="1269"/>
    </location>
</feature>
<dbReference type="GO" id="GO:0004725">
    <property type="term" value="F:protein tyrosine phosphatase activity"/>
    <property type="evidence" value="ECO:0007669"/>
    <property type="project" value="InterPro"/>
</dbReference>
<dbReference type="SMART" id="SM00194">
    <property type="entry name" value="PTPc"/>
    <property type="match status" value="1"/>
</dbReference>
<evidence type="ECO:0000256" key="1">
    <source>
        <dbReference type="SAM" id="MobiDB-lite"/>
    </source>
</evidence>
<feature type="compositionally biased region" description="Polar residues" evidence="1">
    <location>
        <begin position="394"/>
        <end position="422"/>
    </location>
</feature>
<dbReference type="WBParaSite" id="Smp_167520.1">
    <property type="protein sequence ID" value="Smp_167520.1"/>
    <property type="gene ID" value="Smp_167520"/>
</dbReference>
<dbReference type="InterPro" id="IPR001251">
    <property type="entry name" value="CRAL-TRIO_dom"/>
</dbReference>
<dbReference type="InterPro" id="IPR016130">
    <property type="entry name" value="Tyr_Pase_AS"/>
</dbReference>
<feature type="domain" description="Tyrosine-protein phosphatase" evidence="2">
    <location>
        <begin position="809"/>
        <end position="1159"/>
    </location>
</feature>
<feature type="region of interest" description="Disordered" evidence="1">
    <location>
        <begin position="1237"/>
        <end position="1270"/>
    </location>
</feature>
<dbReference type="Pfam" id="PF00650">
    <property type="entry name" value="CRAL_TRIO"/>
    <property type="match status" value="1"/>
</dbReference>
<dbReference type="PRINTS" id="PR00700">
    <property type="entry name" value="PRTYPHPHTASE"/>
</dbReference>
<protein>
    <submittedName>
        <fullName evidence="6">Protein-tyrosine phosphatase n9, putative</fullName>
    </submittedName>
</protein>
<dbReference type="Gene3D" id="3.40.525.10">
    <property type="entry name" value="CRAL-TRIO lipid binding domain"/>
    <property type="match status" value="1"/>
</dbReference>
<keyword evidence="5" id="KW-1185">Reference proteome</keyword>
<feature type="region of interest" description="Disordered" evidence="1">
    <location>
        <begin position="1445"/>
        <end position="1485"/>
    </location>
</feature>
<reference evidence="6" key="2">
    <citation type="submission" date="2018-12" db="UniProtKB">
        <authorList>
            <consortium name="WormBaseParasite"/>
        </authorList>
    </citation>
    <scope>IDENTIFICATION</scope>
    <source>
        <strain evidence="6">Puerto Rican</strain>
    </source>
</reference>
<dbReference type="Gene3D" id="3.90.190.10">
    <property type="entry name" value="Protein tyrosine phosphatase superfamily"/>
    <property type="match status" value="1"/>
</dbReference>
<dbReference type="SUPFAM" id="SSF52087">
    <property type="entry name" value="CRAL/TRIO domain"/>
    <property type="match status" value="1"/>
</dbReference>
<dbReference type="STRING" id="6183.A0A3Q0KSA3"/>
<dbReference type="SUPFAM" id="SSF52799">
    <property type="entry name" value="(Phosphotyrosine protein) phosphatases II"/>
    <property type="match status" value="1"/>
</dbReference>
<organism evidence="5 6">
    <name type="scientific">Schistosoma mansoni</name>
    <name type="common">Blood fluke</name>
    <dbReference type="NCBI Taxonomy" id="6183"/>
    <lineage>
        <taxon>Eukaryota</taxon>
        <taxon>Metazoa</taxon>
        <taxon>Spiralia</taxon>
        <taxon>Lophotrochozoa</taxon>
        <taxon>Platyhelminthes</taxon>
        <taxon>Trematoda</taxon>
        <taxon>Digenea</taxon>
        <taxon>Strigeidida</taxon>
        <taxon>Schistosomatoidea</taxon>
        <taxon>Schistosomatidae</taxon>
        <taxon>Schistosoma</taxon>
    </lineage>
</organism>
<dbReference type="InterPro" id="IPR000242">
    <property type="entry name" value="PTP_cat"/>
</dbReference>
<dbReference type="InterPro" id="IPR036865">
    <property type="entry name" value="CRAL-TRIO_dom_sf"/>
</dbReference>
<feature type="compositionally biased region" description="Low complexity" evidence="1">
    <location>
        <begin position="270"/>
        <end position="279"/>
    </location>
</feature>
<sequence length="1485" mass="165503">MKHHLDSYKLTEDEKKKIEEFLSLIQNSQNSPEYHQLAFNILAARKFSVPQAMELYHNYQTFLASEQITRVDPFEEDVRRELLSGKFVILNDNDIPGVRVAQFFVRLHRKSGNHRALLHSIIFQLDAALRRETAARNGLVFIFDMTDSKYSNFDYTFSCKLFKMLRSSYPVRLRRVLILTAPLWFRAPFLLMRVFIRELFQDCVYVLRPSPGTKLEALSHPDPVILKRDHYAWLQTALLRTGWLLTEAEQAALPIDHRNQTVGAFFGPPSESTGSLSDSSDSEFREDDDCFSNNQLDDVTVDDDLISVGDLDPFSLTSSYSGEAESSDLEECTSDVIMKTFSSSNLEKMNDSNYNPKSVSNYSEACSYDHKRQTLSNSEHGGTPTPPTVAKRPQLSNLADLNYSTGVSDHTNSRSSNAITSGNHVMGFNEDVSLMRIDPVTPTADNSIKSPLISEAFGTKQTAFNSANSHELNSSCSSNTSFLSTGFTGVHSTKCNPLSDKLLNQLITSSLPKTTEFERRGISKVIHEVSGLTTSNDHDLPLADAEISDSICLAPVQNKIAPLAQDEIEDRTICNNKNPIHMLPRISAFDSRLINTSHPSSDVIPNWAVGRPQGDSIHQDHNLIYPIELSSSSMNNSQTTEITPLNSSLSYLVTSGYDKCNEWDVETHSSSSSSSLHRTTNNTTVSIDSAINNNHNTCSDNHRDALLSSSIERQKIYDEIDANMIEINSTTSSSDDVSARNDEGVIDVVVNDDDFEPEEEIEEDNDDEEEEDEDDDDNLEVTQTIIMQEHWMNPNELVQHIENVGLTGLNSEYSALVQLKNEYTHIAFKHILNRSKNRYCDVICHDATRVYLQPLLLSSDISRISTSRSDEDPTVLCNAQKSLTARLHRTHSAPISAHTLVKNYIHANWVDGYRQKNAFICTQGPLSETVGDFWQMIWDYHCPIIVMITRILEAQRSKCYLYWPDVENQKLYFSSSHTGCLYAPTSSDRSNNSFSKFSSSNNNVTPDFLIENVKCESNGNFAQTTLRITHLQLHEVRTVEHFAFFSWPDHGTPQTTEGLLDLLTSVQLTYLNEIEKLGYKSYEDQKTPPPPVVVHCSAGIGRTGTYVTVDICTKWLADSRNTEHKINIPLTVARVRSQRFGCVQVSSQYVFCYRAIIDFAVNSGLLDSNKAQQALDLLCTESDAQTSSSSSVLPNSSFYQSTSLPRPFPGLITNYINDVASTLSSSSTFRYHRNIGSNTTTTTSTPTSSNNSPLVTSVSMMSSNSSSLNHHSRSPFHELLALFSPASLASIKNSIRFKKYKDDLNSSDFSTMNGVLGMDETCCLDVTSDNNNQNTNTLNSIALTTNFTGNNTTTTISDNSSNTLGNGRNNNDNNRSESFIVNPHFDFNISSSSSSLSTNSTTHLPISGLTDTTTATTTTTTTTQLINNNIENTIIVQPPFTRPMKPAIFSDDKSNQTANNMDKSKSNSSMKKIHSATQSSDTGNS</sequence>
<dbReference type="AlphaFoldDB" id="A0A3Q0KSA3"/>
<feature type="region of interest" description="Disordered" evidence="1">
    <location>
        <begin position="366"/>
        <end position="422"/>
    </location>
</feature>
<dbReference type="PROSITE" id="PS00383">
    <property type="entry name" value="TYR_PHOSPHATASE_1"/>
    <property type="match status" value="1"/>
</dbReference>
<proteinExistence type="predicted"/>
<feature type="region of interest" description="Disordered" evidence="1">
    <location>
        <begin position="1354"/>
        <end position="1377"/>
    </location>
</feature>
<dbReference type="CDD" id="cd00047">
    <property type="entry name" value="PTPc"/>
    <property type="match status" value="1"/>
</dbReference>
<dbReference type="InParanoid" id="A0A3Q0KSA3"/>
<feature type="compositionally biased region" description="Polar residues" evidence="1">
    <location>
        <begin position="1475"/>
        <end position="1485"/>
    </location>
</feature>
<dbReference type="InterPro" id="IPR000387">
    <property type="entry name" value="Tyr_Pase_dom"/>
</dbReference>
<dbReference type="FunCoup" id="A0A3Q0KSA3">
    <property type="interactions" value="847"/>
</dbReference>
<dbReference type="InterPro" id="IPR050348">
    <property type="entry name" value="Protein-Tyr_Phosphatase"/>
</dbReference>
<dbReference type="SMART" id="SM00404">
    <property type="entry name" value="PTPc_motif"/>
    <property type="match status" value="1"/>
</dbReference>
<name>A0A3Q0KSA3_SCHMA</name>